<organism evidence="2 3">
    <name type="scientific">Parafannyhessea umbonata</name>
    <dbReference type="NCBI Taxonomy" id="604330"/>
    <lineage>
        <taxon>Bacteria</taxon>
        <taxon>Bacillati</taxon>
        <taxon>Actinomycetota</taxon>
        <taxon>Coriobacteriia</taxon>
        <taxon>Coriobacteriales</taxon>
        <taxon>Atopobiaceae</taxon>
        <taxon>Parafannyhessea</taxon>
    </lineage>
</organism>
<protein>
    <submittedName>
        <fullName evidence="2">TadE-like protein</fullName>
    </submittedName>
</protein>
<dbReference type="InterPro" id="IPR012495">
    <property type="entry name" value="TadE-like_dom"/>
</dbReference>
<comment type="caution">
    <text evidence="2">The sequence shown here is derived from an EMBL/GenBank/DDBJ whole genome shotgun (WGS) entry which is preliminary data.</text>
</comment>
<evidence type="ECO:0000259" key="1">
    <source>
        <dbReference type="Pfam" id="PF07811"/>
    </source>
</evidence>
<name>A0A1H6HQV5_9ACTN</name>
<dbReference type="Pfam" id="PF07811">
    <property type="entry name" value="TadE"/>
    <property type="match status" value="1"/>
</dbReference>
<dbReference type="EMBL" id="FNWT01000001">
    <property type="protein sequence ID" value="SEH38181.1"/>
    <property type="molecule type" value="Genomic_DNA"/>
</dbReference>
<evidence type="ECO:0000313" key="3">
    <source>
        <dbReference type="Proteomes" id="UP000199135"/>
    </source>
</evidence>
<gene>
    <name evidence="2" type="ORF">SAMN05216447_101224</name>
</gene>
<sequence>MNKDDSRGDSPQLNTCWSSLPSLRLPSHLRRFGGRGARGLCLATRSARRRILSEKGLPLRSKTSCCTDGPWRCRGQATIEAAVLLPSVMLLFAILLEPACLSYTRTIMRATACETARVAATDYDGDLDDCKGFALRRLAAVPEVPLFHVGGKADWQVGIERGEHEVKVAIRGHARPLPLMGVVASALGESDGEGVVLRVEVSEKVRPDWLGGSYESWQQIWG</sequence>
<proteinExistence type="predicted"/>
<evidence type="ECO:0000313" key="2">
    <source>
        <dbReference type="EMBL" id="SEH38181.1"/>
    </source>
</evidence>
<feature type="domain" description="TadE-like" evidence="1">
    <location>
        <begin position="75"/>
        <end position="117"/>
    </location>
</feature>
<accession>A0A1H6HQV5</accession>
<reference evidence="2 3" key="1">
    <citation type="submission" date="2016-10" db="EMBL/GenBank/DDBJ databases">
        <authorList>
            <person name="Varghese N."/>
            <person name="Submissions S."/>
        </authorList>
    </citation>
    <scope>NUCLEOTIDE SEQUENCE [LARGE SCALE GENOMIC DNA]</scope>
    <source>
        <strain evidence="2 3">WCP15</strain>
    </source>
</reference>
<dbReference type="Proteomes" id="UP000199135">
    <property type="component" value="Unassembled WGS sequence"/>
</dbReference>
<keyword evidence="3" id="KW-1185">Reference proteome</keyword>